<keyword evidence="1" id="KW-0812">Transmembrane</keyword>
<evidence type="ECO:0000256" key="1">
    <source>
        <dbReference type="SAM" id="Phobius"/>
    </source>
</evidence>
<evidence type="ECO:0008006" key="4">
    <source>
        <dbReference type="Google" id="ProtNLM"/>
    </source>
</evidence>
<reference evidence="2" key="2">
    <citation type="submission" date="2020-09" db="EMBL/GenBank/DDBJ databases">
        <authorList>
            <person name="Sun Q."/>
            <person name="Kim S."/>
        </authorList>
    </citation>
    <scope>NUCLEOTIDE SEQUENCE</scope>
    <source>
        <strain evidence="2">KCTC 42590</strain>
    </source>
</reference>
<keyword evidence="1" id="KW-1133">Transmembrane helix</keyword>
<comment type="caution">
    <text evidence="2">The sequence shown here is derived from an EMBL/GenBank/DDBJ whole genome shotgun (WGS) entry which is preliminary data.</text>
</comment>
<evidence type="ECO:0000313" key="2">
    <source>
        <dbReference type="EMBL" id="GHF25495.1"/>
    </source>
</evidence>
<name>A0A919AVH7_9PROT</name>
<gene>
    <name evidence="2" type="ORF">GCM10017044_20380</name>
</gene>
<feature type="transmembrane region" description="Helical" evidence="1">
    <location>
        <begin position="35"/>
        <end position="57"/>
    </location>
</feature>
<dbReference type="AlphaFoldDB" id="A0A919AVH7"/>
<organism evidence="2 3">
    <name type="scientific">Kordiimonas sediminis</name>
    <dbReference type="NCBI Taxonomy" id="1735581"/>
    <lineage>
        <taxon>Bacteria</taxon>
        <taxon>Pseudomonadati</taxon>
        <taxon>Pseudomonadota</taxon>
        <taxon>Alphaproteobacteria</taxon>
        <taxon>Kordiimonadales</taxon>
        <taxon>Kordiimonadaceae</taxon>
        <taxon>Kordiimonas</taxon>
    </lineage>
</organism>
<keyword evidence="3" id="KW-1185">Reference proteome</keyword>
<reference evidence="2" key="1">
    <citation type="journal article" date="2014" name="Int. J. Syst. Evol. Microbiol.">
        <title>Complete genome sequence of Corynebacterium casei LMG S-19264T (=DSM 44701T), isolated from a smear-ripened cheese.</title>
        <authorList>
            <consortium name="US DOE Joint Genome Institute (JGI-PGF)"/>
            <person name="Walter F."/>
            <person name="Albersmeier A."/>
            <person name="Kalinowski J."/>
            <person name="Ruckert C."/>
        </authorList>
    </citation>
    <scope>NUCLEOTIDE SEQUENCE</scope>
    <source>
        <strain evidence="2">KCTC 42590</strain>
    </source>
</reference>
<dbReference type="Proteomes" id="UP000630923">
    <property type="component" value="Unassembled WGS sequence"/>
</dbReference>
<proteinExistence type="predicted"/>
<dbReference type="EMBL" id="BNCI01000002">
    <property type="protein sequence ID" value="GHF25495.1"/>
    <property type="molecule type" value="Genomic_DNA"/>
</dbReference>
<keyword evidence="1" id="KW-0472">Membrane</keyword>
<evidence type="ECO:0000313" key="3">
    <source>
        <dbReference type="Proteomes" id="UP000630923"/>
    </source>
</evidence>
<feature type="transmembrane region" description="Helical" evidence="1">
    <location>
        <begin position="12"/>
        <end position="29"/>
    </location>
</feature>
<protein>
    <recommendedName>
        <fullName evidence="4">Polysaccharide biosynthesis protein C-terminal domain-containing protein</fullName>
    </recommendedName>
</protein>
<sequence length="73" mass="8221">MVMTGHEKIELLISVITLILVVVLSIFIVPKYGAIGAAIIAVSTMLFRCLLTSYIVAKKLHIYFIWPEVLFQK</sequence>
<accession>A0A919AVH7</accession>